<feature type="binding site" evidence="8">
    <location>
        <position position="170"/>
    </location>
    <ligand>
        <name>ATP</name>
        <dbReference type="ChEBI" id="CHEBI:30616"/>
    </ligand>
</feature>
<evidence type="ECO:0000256" key="5">
    <source>
        <dbReference type="ARBA" id="ARBA00022840"/>
    </source>
</evidence>
<dbReference type="UniPathway" id="UPA00253">
    <property type="reaction ID" value="UER00333"/>
</dbReference>
<dbReference type="NCBIfam" id="NF010587">
    <property type="entry name" value="PRK13980.1"/>
    <property type="match status" value="1"/>
</dbReference>
<keyword evidence="4 8" id="KW-0547">Nucleotide-binding</keyword>
<evidence type="ECO:0000256" key="1">
    <source>
        <dbReference type="ARBA" id="ARBA00005859"/>
    </source>
</evidence>
<name>A0A128A2L6_9ARCH</name>
<comment type="pathway">
    <text evidence="8">Cofactor biosynthesis; NAD(+) biosynthesis; NAD(+) from deamido-NAD(+) (ammonia route): step 1/1.</text>
</comment>
<dbReference type="CDD" id="cd00553">
    <property type="entry name" value="NAD_synthase"/>
    <property type="match status" value="1"/>
</dbReference>
<dbReference type="PANTHER" id="PTHR23090:SF9">
    <property type="entry name" value="GLUTAMINE-DEPENDENT NAD(+) SYNTHETASE"/>
    <property type="match status" value="1"/>
</dbReference>
<sequence length="262" mass="29219">MNRKIIEDIITKDYNTIQDKIGDFLKSELEKRRSGGLVFGLSGGIDSAVIAFLCAKFAKEKSLALIMPNGKITPNSETEDAIKIVDALSIEYKLIDIGFIHKEYSKYIEPSPLAFGNLGARIRANMLYYYANARNSLVLGSSDKSEFLIGYFTKFGDGAADLLPIVSLYKTQIRELAKSLGISQNVISKPSGPHLWEGHTAETEIGLNYEEIDSILFCTVEKGQSIEETAKITEIPISDVDKIYRMYKKSEHKRTTPTQCTI</sequence>
<keyword evidence="6 8" id="KW-0460">Magnesium</keyword>
<feature type="binding site" description="in other chain" evidence="8">
    <location>
        <position position="121"/>
    </location>
    <ligand>
        <name>deamido-NAD(+)</name>
        <dbReference type="ChEBI" id="CHEBI:58437"/>
        <note>ligand shared between two neighboring subunits</note>
    </ligand>
</feature>
<reference evidence="13" key="1">
    <citation type="submission" date="2015-10" db="EMBL/GenBank/DDBJ databases">
        <authorList>
            <person name="Lehtovirta-Morley L.E."/>
            <person name="Vieille C."/>
        </authorList>
    </citation>
    <scope>NUCLEOTIDE SEQUENCE [LARGE SCALE GENOMIC DNA]</scope>
</reference>
<dbReference type="NCBIfam" id="TIGR00552">
    <property type="entry name" value="nadE"/>
    <property type="match status" value="1"/>
</dbReference>
<comment type="similarity">
    <text evidence="1 8 9">Belongs to the NAD synthetase family.</text>
</comment>
<evidence type="ECO:0000313" key="13">
    <source>
        <dbReference type="Proteomes" id="UP000196239"/>
    </source>
</evidence>
<evidence type="ECO:0000256" key="6">
    <source>
        <dbReference type="ARBA" id="ARBA00022842"/>
    </source>
</evidence>
<dbReference type="Proteomes" id="UP000196239">
    <property type="component" value="Chromosome 1"/>
</dbReference>
<evidence type="ECO:0000256" key="9">
    <source>
        <dbReference type="RuleBase" id="RU003811"/>
    </source>
</evidence>
<feature type="binding site" evidence="8">
    <location>
        <begin position="40"/>
        <end position="47"/>
    </location>
    <ligand>
        <name>ATP</name>
        <dbReference type="ChEBI" id="CHEBI:30616"/>
    </ligand>
</feature>
<dbReference type="KEGG" id="ndv:NDEV_0813"/>
<feature type="binding site" description="in other chain" evidence="8">
    <location>
        <begin position="252"/>
        <end position="253"/>
    </location>
    <ligand>
        <name>deamido-NAD(+)</name>
        <dbReference type="ChEBI" id="CHEBI:58437"/>
        <note>ligand shared between two neighboring subunits</note>
    </ligand>
</feature>
<evidence type="ECO:0000259" key="11">
    <source>
        <dbReference type="Pfam" id="PF02540"/>
    </source>
</evidence>
<keyword evidence="7 8" id="KW-0520">NAD</keyword>
<dbReference type="PANTHER" id="PTHR23090">
    <property type="entry name" value="NH 3 /GLUTAMINE-DEPENDENT NAD + SYNTHETASE"/>
    <property type="match status" value="1"/>
</dbReference>
<keyword evidence="2 8" id="KW-0436">Ligase</keyword>
<comment type="function">
    <text evidence="8">Catalyzes the ATP-dependent amidation of deamido-NAD to form NAD. Uses ammonia as a nitrogen source.</text>
</comment>
<dbReference type="InterPro" id="IPR003694">
    <property type="entry name" value="NAD_synthase"/>
</dbReference>
<evidence type="ECO:0000256" key="3">
    <source>
        <dbReference type="ARBA" id="ARBA00022723"/>
    </source>
</evidence>
<dbReference type="InterPro" id="IPR022926">
    <property type="entry name" value="NH(3)-dep_NAD(+)_synth"/>
</dbReference>
<dbReference type="InterPro" id="IPR022310">
    <property type="entry name" value="NAD/GMP_synthase"/>
</dbReference>
<dbReference type="InterPro" id="IPR014729">
    <property type="entry name" value="Rossmann-like_a/b/a_fold"/>
</dbReference>
<evidence type="ECO:0000256" key="2">
    <source>
        <dbReference type="ARBA" id="ARBA00022598"/>
    </source>
</evidence>
<dbReference type="EMBL" id="LN890280">
    <property type="protein sequence ID" value="CUR51578.1"/>
    <property type="molecule type" value="Genomic_DNA"/>
</dbReference>
<keyword evidence="13" id="KW-1185">Reference proteome</keyword>
<dbReference type="Pfam" id="PF02540">
    <property type="entry name" value="NAD_synthase"/>
    <property type="match status" value="1"/>
</dbReference>
<dbReference type="GO" id="GO:0008795">
    <property type="term" value="F:NAD+ synthase activity"/>
    <property type="evidence" value="ECO:0007669"/>
    <property type="project" value="UniProtKB-UniRule"/>
</dbReference>
<evidence type="ECO:0000256" key="7">
    <source>
        <dbReference type="ARBA" id="ARBA00023027"/>
    </source>
</evidence>
<dbReference type="SUPFAM" id="SSF52402">
    <property type="entry name" value="Adenine nucleotide alpha hydrolases-like"/>
    <property type="match status" value="1"/>
</dbReference>
<feature type="binding site" description="in other chain" evidence="8">
    <location>
        <position position="154"/>
    </location>
    <ligand>
        <name>deamido-NAD(+)</name>
        <dbReference type="ChEBI" id="CHEBI:58437"/>
        <note>ligand shared between two neighboring subunits</note>
    </ligand>
</feature>
<dbReference type="GO" id="GO:0046872">
    <property type="term" value="F:metal ion binding"/>
    <property type="evidence" value="ECO:0007669"/>
    <property type="project" value="UniProtKB-KW"/>
</dbReference>
<proteinExistence type="inferred from homology"/>
<organism evidence="12 13">
    <name type="scientific">Nitrosotalea devaniterrae</name>
    <dbReference type="NCBI Taxonomy" id="1078905"/>
    <lineage>
        <taxon>Archaea</taxon>
        <taxon>Nitrososphaerota</taxon>
        <taxon>Nitrososphaeria</taxon>
        <taxon>Nitrosotaleales</taxon>
        <taxon>Nitrosotaleaceae</taxon>
        <taxon>Nitrosotalea</taxon>
    </lineage>
</organism>
<comment type="caution">
    <text evidence="8">Lacks conserved residue(s) required for the propagation of feature annotation.</text>
</comment>
<feature type="binding site" evidence="8">
    <location>
        <position position="146"/>
    </location>
    <ligand>
        <name>Mg(2+)</name>
        <dbReference type="ChEBI" id="CHEBI:18420"/>
    </ligand>
</feature>
<accession>A0A128A2L6</accession>
<comment type="catalytic activity">
    <reaction evidence="8 10">
        <text>deamido-NAD(+) + NH4(+) + ATP = AMP + diphosphate + NAD(+) + H(+)</text>
        <dbReference type="Rhea" id="RHEA:21188"/>
        <dbReference type="ChEBI" id="CHEBI:15378"/>
        <dbReference type="ChEBI" id="CHEBI:28938"/>
        <dbReference type="ChEBI" id="CHEBI:30616"/>
        <dbReference type="ChEBI" id="CHEBI:33019"/>
        <dbReference type="ChEBI" id="CHEBI:57540"/>
        <dbReference type="ChEBI" id="CHEBI:58437"/>
        <dbReference type="ChEBI" id="CHEBI:456215"/>
        <dbReference type="EC" id="6.3.1.5"/>
    </reaction>
</comment>
<gene>
    <name evidence="8 12" type="primary">nadE</name>
    <name evidence="12" type="ORF">NDEV_0813</name>
</gene>
<evidence type="ECO:0000313" key="12">
    <source>
        <dbReference type="EMBL" id="CUR51578.1"/>
    </source>
</evidence>
<evidence type="ECO:0000256" key="10">
    <source>
        <dbReference type="RuleBase" id="RU003812"/>
    </source>
</evidence>
<dbReference type="GO" id="GO:0003952">
    <property type="term" value="F:NAD+ synthase (glutamine-hydrolyzing) activity"/>
    <property type="evidence" value="ECO:0007669"/>
    <property type="project" value="InterPro"/>
</dbReference>
<feature type="domain" description="NAD/GMP synthase" evidence="11">
    <location>
        <begin position="20"/>
        <end position="257"/>
    </location>
</feature>
<dbReference type="GO" id="GO:0004359">
    <property type="term" value="F:glutaminase activity"/>
    <property type="evidence" value="ECO:0007669"/>
    <property type="project" value="InterPro"/>
</dbReference>
<feature type="binding site" evidence="8">
    <location>
        <position position="46"/>
    </location>
    <ligand>
        <name>Mg(2+)</name>
        <dbReference type="ChEBI" id="CHEBI:18420"/>
    </ligand>
</feature>
<feature type="binding site" evidence="8">
    <location>
        <position position="161"/>
    </location>
    <ligand>
        <name>deamido-NAD(+)</name>
        <dbReference type="ChEBI" id="CHEBI:58437"/>
        <note>ligand shared between two neighboring subunits</note>
    </ligand>
</feature>
<dbReference type="Gene3D" id="3.40.50.620">
    <property type="entry name" value="HUPs"/>
    <property type="match status" value="1"/>
</dbReference>
<dbReference type="GO" id="GO:0005524">
    <property type="term" value="F:ATP binding"/>
    <property type="evidence" value="ECO:0007669"/>
    <property type="project" value="UniProtKB-UniRule"/>
</dbReference>
<protein>
    <recommendedName>
        <fullName evidence="8 10">NH(3)-dependent NAD(+) synthetase</fullName>
        <ecNumber evidence="8 10">6.3.1.5</ecNumber>
    </recommendedName>
</protein>
<comment type="subunit">
    <text evidence="8">Homodimer.</text>
</comment>
<dbReference type="EC" id="6.3.1.5" evidence="8 10"/>
<keyword evidence="5 8" id="KW-0067">ATP-binding</keyword>
<dbReference type="GO" id="GO:0009435">
    <property type="term" value="P:NAD+ biosynthetic process"/>
    <property type="evidence" value="ECO:0007669"/>
    <property type="project" value="UniProtKB-UniRule"/>
</dbReference>
<keyword evidence="3 8" id="KW-0479">Metal-binding</keyword>
<evidence type="ECO:0000256" key="8">
    <source>
        <dbReference type="HAMAP-Rule" id="MF_00193"/>
    </source>
</evidence>
<evidence type="ECO:0000256" key="4">
    <source>
        <dbReference type="ARBA" id="ARBA00022741"/>
    </source>
</evidence>
<dbReference type="HAMAP" id="MF_00193">
    <property type="entry name" value="NadE_ammonia_dep"/>
    <property type="match status" value="1"/>
</dbReference>
<dbReference type="GO" id="GO:0005737">
    <property type="term" value="C:cytoplasm"/>
    <property type="evidence" value="ECO:0007669"/>
    <property type="project" value="InterPro"/>
</dbReference>
<dbReference type="AlphaFoldDB" id="A0A128A2L6"/>